<dbReference type="AlphaFoldDB" id="A0A6B8MW91"/>
<dbReference type="RefSeq" id="WP_154680236.1">
    <property type="nucleotide sequence ID" value="NZ_CP046115.1"/>
</dbReference>
<evidence type="ECO:0000313" key="2">
    <source>
        <dbReference type="Proteomes" id="UP000427108"/>
    </source>
</evidence>
<dbReference type="EMBL" id="CP046115">
    <property type="protein sequence ID" value="QGN37810.1"/>
    <property type="molecule type" value="Genomic_DNA"/>
</dbReference>
<proteinExistence type="predicted"/>
<reference evidence="1 2" key="1">
    <citation type="submission" date="2019-11" db="EMBL/GenBank/DDBJ databases">
        <title>Isolation and Application of One Kind of P-Hydroxybenzoic Acid Degrading Bacterium in Mitigating Cropping Obstacle of Cucumber.</title>
        <authorList>
            <person name="Wu F."/>
            <person name="An Y."/>
        </authorList>
    </citation>
    <scope>NUCLEOTIDE SEQUENCE [LARGE SCALE GENOMIC DNA]</scope>
    <source>
        <strain evidence="1 2">P620</strain>
    </source>
</reference>
<accession>A0A6B8MW91</accession>
<name>A0A6B8MW91_KLEOX</name>
<dbReference type="Proteomes" id="UP000427108">
    <property type="component" value="Chromosome"/>
</dbReference>
<protein>
    <submittedName>
        <fullName evidence="1">Uncharacterized protein</fullName>
    </submittedName>
</protein>
<evidence type="ECO:0000313" key="1">
    <source>
        <dbReference type="EMBL" id="QGN37810.1"/>
    </source>
</evidence>
<gene>
    <name evidence="1" type="ORF">GJ746_11065</name>
</gene>
<organism evidence="1 2">
    <name type="scientific">Klebsiella oxytoca</name>
    <dbReference type="NCBI Taxonomy" id="571"/>
    <lineage>
        <taxon>Bacteria</taxon>
        <taxon>Pseudomonadati</taxon>
        <taxon>Pseudomonadota</taxon>
        <taxon>Gammaproteobacteria</taxon>
        <taxon>Enterobacterales</taxon>
        <taxon>Enterobacteriaceae</taxon>
        <taxon>Klebsiella/Raoultella group</taxon>
        <taxon>Klebsiella</taxon>
    </lineage>
</organism>
<sequence length="533" mass="58483">MRFKRVLQEGHKVVKLPQRSIAGALRVGELDITSPLVIEGQGVTSINSLSSTIIKIADASYGIQFLGNKDNRPHGGGLRYIDIRGETDNSTGILLRVESWSYFWCEMLALQNLAGWGLSLRNVAEGGINTYLCRRLGSDTTGCIQFEDYLDNKNNNVNNFSLTRGTLGFNSGNWIYGTDYSNLDAIWIDKNKFEYDDKPASGNITSKHVIYLGQANRVSIDHNVFTNYKLTNTNIYSHCIKIGENSRVQPTITKNKFHGCDNVLIEIAGGSVGGSENESNRGNATADGTFICTSNLPQDIQPLIFHSNNGVKNKRSHFDVLGFISSHQMIGTVNNPFVPDSSSMTHYLTVMSVPASTEIRRGTISSALISEKDFVHISARLKNVSDITSDVILTLDGVNYGPVSVSADGIWKNYKWQIRPDKISVGAFILTNGAAPVLFDGVFIERKEYFDWSFAWNPGAIAAGQSATSPVQSVKDTIGFLPWVVKATANGSTSGAELQESVDTLGNVTIICRNNTTTSITPSFSRIRIRYES</sequence>